<feature type="compositionally biased region" description="Polar residues" evidence="1">
    <location>
        <begin position="935"/>
        <end position="952"/>
    </location>
</feature>
<reference evidence="2 3" key="1">
    <citation type="journal article" date="2016" name="Genome Biol. Evol.">
        <title>Divergent and convergent evolution of fungal pathogenicity.</title>
        <authorList>
            <person name="Shang Y."/>
            <person name="Xiao G."/>
            <person name="Zheng P."/>
            <person name="Cen K."/>
            <person name="Zhan S."/>
            <person name="Wang C."/>
        </authorList>
    </citation>
    <scope>NUCLEOTIDE SEQUENCE [LARGE SCALE GENOMIC DNA]</scope>
    <source>
        <strain evidence="2 3">RCEF 1005</strain>
    </source>
</reference>
<gene>
    <name evidence="2" type="ORF">LEL_07335</name>
</gene>
<feature type="compositionally biased region" description="Basic and acidic residues" evidence="1">
    <location>
        <begin position="756"/>
        <end position="769"/>
    </location>
</feature>
<feature type="compositionally biased region" description="Acidic residues" evidence="1">
    <location>
        <begin position="804"/>
        <end position="814"/>
    </location>
</feature>
<dbReference type="STRING" id="1081108.A0A168FLM6"/>
<feature type="region of interest" description="Disordered" evidence="1">
    <location>
        <begin position="310"/>
        <end position="635"/>
    </location>
</feature>
<feature type="compositionally biased region" description="Basic and acidic residues" evidence="1">
    <location>
        <begin position="1249"/>
        <end position="1260"/>
    </location>
</feature>
<feature type="compositionally biased region" description="Basic and acidic residues" evidence="1">
    <location>
        <begin position="552"/>
        <end position="572"/>
    </location>
</feature>
<feature type="compositionally biased region" description="Low complexity" evidence="1">
    <location>
        <begin position="501"/>
        <end position="512"/>
    </location>
</feature>
<protein>
    <submittedName>
        <fullName evidence="2">Uncharacterized protein</fullName>
    </submittedName>
</protein>
<feature type="region of interest" description="Disordered" evidence="1">
    <location>
        <begin position="244"/>
        <end position="292"/>
    </location>
</feature>
<feature type="compositionally biased region" description="Polar residues" evidence="1">
    <location>
        <begin position="667"/>
        <end position="693"/>
    </location>
</feature>
<comment type="caution">
    <text evidence="2">The sequence shown here is derived from an EMBL/GenBank/DDBJ whole genome shotgun (WGS) entry which is preliminary data.</text>
</comment>
<feature type="compositionally biased region" description="Polar residues" evidence="1">
    <location>
        <begin position="852"/>
        <end position="879"/>
    </location>
</feature>
<dbReference type="Proteomes" id="UP000076881">
    <property type="component" value="Unassembled WGS sequence"/>
</dbReference>
<proteinExistence type="predicted"/>
<evidence type="ECO:0000313" key="2">
    <source>
        <dbReference type="EMBL" id="OAA75347.1"/>
    </source>
</evidence>
<feature type="compositionally biased region" description="Acidic residues" evidence="1">
    <location>
        <begin position="713"/>
        <end position="735"/>
    </location>
</feature>
<feature type="region of interest" description="Disordered" evidence="1">
    <location>
        <begin position="171"/>
        <end position="210"/>
    </location>
</feature>
<sequence>MYVVRSPQPLTKETANANAATAAASAFMRRASDASLSSAAAAAALRSRPTSPTNVADVQSKRLSRRSPSVSSATGKRLELTRTPSVGSMMERTFRSPSPGRSPAPMPRDAPPIPSIPNTDNYKPLSRPTSSSRKGGAGLQTQNFRTASEKMRDGQKGSWFGAATAHDLHTVRRTASELQLSSVRAPSEPRPGSVSPSINFSYPRARLRSPTGSLRSLQLEDQTLVYDPNSRRMVPRVQLEARSQAIHEEDYDRVGERPQIKKQPKQSKEPKQPRLSRAGSHLSRGTVARTKAPALEAVEVELQLASKALPEPNLSQDIGPEAGAVLPKPKSKKKKKKQSQPATSKGPGLAATETTGNSVSAESIVELPSATPESRTTQPSNVTKTAKSSSNANGATPSPNTKSKVSVVASREPSESPARSARFAASTDQLLVRHEPPPRSLSPRKSALKHASPTRAVSPPDDISDASGVPGSLVPNDDARKKNFRVSWDDRSAVVVSEPTAQHAAEQAASSSPLTKKSWHSIVGKGSKKDVISVEKEETMSPRPTLPSFGSVREKKPKEHEERPLVRPEHAVQAETPAAAVSASTASPASPAEPNTSKQREPLPTVVPVVEKEEEVSSSEDGLMEDTSDEDSDFEVDAARTGVNGVATKSKETFESQVPEIAVSHASPRQPQTEQLENIATVNTNDYDSSSGSEELEMSDAHTHGASLQMDDIKEEEEEADMYSDAYEEITEPDGDGFLSLDAVLESPAGSPRAKSASDKLVVEEKEPEAAGPNNESDLPDDWENAKAYWKSLSSAKRRQLEQEAMEEGEDEHEDQLTATKIDKIKSLKADTQTTTPTKDRSYQIAPGTIQPYDSTPESTPTNANGSSMRKTMRDTQYSEAPKSDPRKLGSNLRKSMRSERPVSVGAASNSQPFAETSSQSSTPRMKRSLRHNSMDLSSSEGRPSLNVNNRPASYHAPADPVSSMRHTQSLGANGSPSAASTARGPGIKTNLRRHGSDSSESSFTRARAGSSGTHEFRKSMRDSMREPPATSDGMRPLSPPAMGARRDSVSSLPSGASFGAGRMRQSLRGESADPPTRRRMPGFGKATSSKSKKGKNGSRFGDSSDEDERPTSMNIFKSRFADSSSEDDEPQTKSKGKGLPKSLRAKPNARATSSAIDLPFARAGRESPILDNSVVTQPKRAQAVGNSLHQPGSGRGPLVPFPQSDDNDQSFRPRHSRRGSFISLLRRKKDPSSKITRELSESAARQDTNLERSLEELDALRNTPLHRRGPSWPLPEPGVTGLGADQHSPERPSTAGGAIVSTSSNKSKFMRRRSASQGMVPADTADVDDDLITDAVPQKKKKFGALRKMFGLHD</sequence>
<accession>A0A168FLM6</accession>
<feature type="compositionally biased region" description="Basic and acidic residues" evidence="1">
    <location>
        <begin position="245"/>
        <end position="259"/>
    </location>
</feature>
<dbReference type="EMBL" id="AZHF01000005">
    <property type="protein sequence ID" value="OAA75347.1"/>
    <property type="molecule type" value="Genomic_DNA"/>
</dbReference>
<feature type="compositionally biased region" description="Basic and acidic residues" evidence="1">
    <location>
        <begin position="527"/>
        <end position="540"/>
    </location>
</feature>
<feature type="compositionally biased region" description="Pro residues" evidence="1">
    <location>
        <begin position="100"/>
        <end position="115"/>
    </location>
</feature>
<dbReference type="OrthoDB" id="5423926at2759"/>
<feature type="compositionally biased region" description="Basic and acidic residues" evidence="1">
    <location>
        <begin position="1015"/>
        <end position="1026"/>
    </location>
</feature>
<evidence type="ECO:0000313" key="3">
    <source>
        <dbReference type="Proteomes" id="UP000076881"/>
    </source>
</evidence>
<feature type="compositionally biased region" description="Low complexity" evidence="1">
    <location>
        <begin position="573"/>
        <end position="594"/>
    </location>
</feature>
<organism evidence="2 3">
    <name type="scientific">Akanthomyces lecanii RCEF 1005</name>
    <dbReference type="NCBI Taxonomy" id="1081108"/>
    <lineage>
        <taxon>Eukaryota</taxon>
        <taxon>Fungi</taxon>
        <taxon>Dikarya</taxon>
        <taxon>Ascomycota</taxon>
        <taxon>Pezizomycotina</taxon>
        <taxon>Sordariomycetes</taxon>
        <taxon>Hypocreomycetidae</taxon>
        <taxon>Hypocreales</taxon>
        <taxon>Cordycipitaceae</taxon>
        <taxon>Akanthomyces</taxon>
        <taxon>Cordyceps confragosa</taxon>
    </lineage>
</organism>
<evidence type="ECO:0000256" key="1">
    <source>
        <dbReference type="SAM" id="MobiDB-lite"/>
    </source>
</evidence>
<feature type="compositionally biased region" description="Acidic residues" evidence="1">
    <location>
        <begin position="612"/>
        <end position="635"/>
    </location>
</feature>
<keyword evidence="3" id="KW-1185">Reference proteome</keyword>
<feature type="region of interest" description="Disordered" evidence="1">
    <location>
        <begin position="33"/>
        <end position="154"/>
    </location>
</feature>
<feature type="compositionally biased region" description="Polar residues" evidence="1">
    <location>
        <begin position="965"/>
        <end position="981"/>
    </location>
</feature>
<feature type="compositionally biased region" description="Basic and acidic residues" evidence="1">
    <location>
        <begin position="1231"/>
        <end position="1241"/>
    </location>
</feature>
<feature type="compositionally biased region" description="Polar residues" evidence="1">
    <location>
        <begin position="352"/>
        <end position="361"/>
    </location>
</feature>
<feature type="compositionally biased region" description="Polar residues" evidence="1">
    <location>
        <begin position="371"/>
        <end position="404"/>
    </location>
</feature>
<feature type="compositionally biased region" description="Polar residues" evidence="1">
    <location>
        <begin position="127"/>
        <end position="146"/>
    </location>
</feature>
<feature type="region of interest" description="Disordered" evidence="1">
    <location>
        <begin position="661"/>
        <end position="783"/>
    </location>
</feature>
<feature type="region of interest" description="Disordered" evidence="1">
    <location>
        <begin position="795"/>
        <end position="1323"/>
    </location>
</feature>
<name>A0A168FLM6_CORDF</name>
<feature type="compositionally biased region" description="Low complexity" evidence="1">
    <location>
        <begin position="33"/>
        <end position="48"/>
    </location>
</feature>
<feature type="compositionally biased region" description="Polar residues" evidence="1">
    <location>
        <begin position="907"/>
        <end position="924"/>
    </location>
</feature>
<feature type="compositionally biased region" description="Basic residues" evidence="1">
    <location>
        <begin position="329"/>
        <end position="338"/>
    </location>
</feature>
<feature type="compositionally biased region" description="Basic and acidic residues" evidence="1">
    <location>
        <begin position="477"/>
        <end position="492"/>
    </location>
</feature>